<reference evidence="3" key="1">
    <citation type="journal article" date="2019" name="Int. J. Syst. Evol. Microbiol.">
        <title>The Global Catalogue of Microorganisms (GCM) 10K type strain sequencing project: providing services to taxonomists for standard genome sequencing and annotation.</title>
        <authorList>
            <consortium name="The Broad Institute Genomics Platform"/>
            <consortium name="The Broad Institute Genome Sequencing Center for Infectious Disease"/>
            <person name="Wu L."/>
            <person name="Ma J."/>
        </authorList>
    </citation>
    <scope>NUCLEOTIDE SEQUENCE [LARGE SCALE GENOMIC DNA]</scope>
    <source>
        <strain evidence="3">JCM 3296</strain>
    </source>
</reference>
<dbReference type="SUPFAM" id="SSF54593">
    <property type="entry name" value="Glyoxalase/Bleomycin resistance protein/Dihydroxybiphenyl dioxygenase"/>
    <property type="match status" value="1"/>
</dbReference>
<dbReference type="InterPro" id="IPR029068">
    <property type="entry name" value="Glyas_Bleomycin-R_OHBP_Dase"/>
</dbReference>
<organism evidence="2 3">
    <name type="scientific">Lentzea flava</name>
    <dbReference type="NCBI Taxonomy" id="103732"/>
    <lineage>
        <taxon>Bacteria</taxon>
        <taxon>Bacillati</taxon>
        <taxon>Actinomycetota</taxon>
        <taxon>Actinomycetes</taxon>
        <taxon>Pseudonocardiales</taxon>
        <taxon>Pseudonocardiaceae</taxon>
        <taxon>Lentzea</taxon>
    </lineage>
</organism>
<dbReference type="Pfam" id="PF13468">
    <property type="entry name" value="Glyoxalase_3"/>
    <property type="match status" value="1"/>
</dbReference>
<evidence type="ECO:0000313" key="2">
    <source>
        <dbReference type="EMBL" id="GGU22925.1"/>
    </source>
</evidence>
<name>A0ABQ2UFE5_9PSEU</name>
<dbReference type="Proteomes" id="UP000649573">
    <property type="component" value="Unassembled WGS sequence"/>
</dbReference>
<evidence type="ECO:0000313" key="3">
    <source>
        <dbReference type="Proteomes" id="UP000649573"/>
    </source>
</evidence>
<feature type="domain" description="Glyoxalase-like" evidence="1">
    <location>
        <begin position="3"/>
        <end position="156"/>
    </location>
</feature>
<comment type="caution">
    <text evidence="2">The sequence shown here is derived from an EMBL/GenBank/DDBJ whole genome shotgun (WGS) entry which is preliminary data.</text>
</comment>
<dbReference type="InterPro" id="IPR025870">
    <property type="entry name" value="Glyoxalase-like_dom"/>
</dbReference>
<gene>
    <name evidence="2" type="ORF">GCM10010178_13700</name>
</gene>
<protein>
    <recommendedName>
        <fullName evidence="1">Glyoxalase-like domain-containing protein</fullName>
    </recommendedName>
</protein>
<proteinExistence type="predicted"/>
<sequence length="207" mass="21911">MLVKVASLDRAVADFRALGFEVKPASSRHAHVWFAKGPIIELVTTPAGARFSRIPLNLLWGKGSGTRMAGWAVAGEGFCDVAVLVDSPSSAGVPIGKVVPWERDGIRFSFAYPRNPSVPFLVTPYDPPQHPASVTHPNGASELIGVLMDVAPADRAVFDQIVAGDPVFEVSAGPVTRVRAIRLAGLASALDPSLLHGITVLTEDEDL</sequence>
<dbReference type="EMBL" id="BMRE01000003">
    <property type="protein sequence ID" value="GGU22925.1"/>
    <property type="molecule type" value="Genomic_DNA"/>
</dbReference>
<keyword evidence="3" id="KW-1185">Reference proteome</keyword>
<evidence type="ECO:0000259" key="1">
    <source>
        <dbReference type="Pfam" id="PF13468"/>
    </source>
</evidence>
<accession>A0ABQ2UFE5</accession>